<reference evidence="2 3" key="1">
    <citation type="journal article" date="2019" name="Int. J. Syst. Evol. Microbiol.">
        <title>Limnobaculum parvum gen. nov., sp. nov., isolated from a freshwater lake.</title>
        <authorList>
            <person name="Baek C."/>
            <person name="Shin S.K."/>
            <person name="Yi H."/>
        </authorList>
    </citation>
    <scope>NUCLEOTIDE SEQUENCE [LARGE SCALE GENOMIC DNA]</scope>
    <source>
        <strain evidence="2 3">HYN0051</strain>
    </source>
</reference>
<dbReference type="EMBL" id="CP029185">
    <property type="protein sequence ID" value="AWH88329.1"/>
    <property type="molecule type" value="Genomic_DNA"/>
</dbReference>
<dbReference type="OrthoDB" id="6447514at2"/>
<evidence type="ECO:0000259" key="1">
    <source>
        <dbReference type="PROSITE" id="PS51372"/>
    </source>
</evidence>
<dbReference type="KEGG" id="lpv:HYN51_07015"/>
<gene>
    <name evidence="2" type="ORF">HYN51_07015</name>
</gene>
<evidence type="ECO:0000313" key="2">
    <source>
        <dbReference type="EMBL" id="AWH88329.1"/>
    </source>
</evidence>
<sequence length="119" mass="13520">MEQRLAILLQGGVIDQEIHDGMLNVISELEQQWNISIRHSQGNMALTHMASALMRSRRGESITPIDNEVLEEVQQSEQYPSLLVIHNALLRHFPLTIDPSEEGYLLVNLYSLMLAANDR</sequence>
<dbReference type="InterPro" id="IPR011608">
    <property type="entry name" value="PRD"/>
</dbReference>
<dbReference type="RefSeq" id="WP_108900402.1">
    <property type="nucleotide sequence ID" value="NZ_CP029185.2"/>
</dbReference>
<keyword evidence="3" id="KW-1185">Reference proteome</keyword>
<proteinExistence type="predicted"/>
<dbReference type="PROSITE" id="PS51372">
    <property type="entry name" value="PRD_2"/>
    <property type="match status" value="1"/>
</dbReference>
<organism evidence="2 3">
    <name type="scientific">Limnobaculum parvum</name>
    <dbReference type="NCBI Taxonomy" id="2172103"/>
    <lineage>
        <taxon>Bacteria</taxon>
        <taxon>Pseudomonadati</taxon>
        <taxon>Pseudomonadota</taxon>
        <taxon>Gammaproteobacteria</taxon>
        <taxon>Enterobacterales</taxon>
        <taxon>Budviciaceae</taxon>
        <taxon>Limnobaculum</taxon>
    </lineage>
</organism>
<dbReference type="SUPFAM" id="SSF63520">
    <property type="entry name" value="PTS-regulatory domain, PRD"/>
    <property type="match status" value="1"/>
</dbReference>
<dbReference type="Gene3D" id="1.10.1790.10">
    <property type="entry name" value="PRD domain"/>
    <property type="match status" value="1"/>
</dbReference>
<dbReference type="Pfam" id="PF00874">
    <property type="entry name" value="PRD"/>
    <property type="match status" value="1"/>
</dbReference>
<protein>
    <submittedName>
        <fullName evidence="2">PRD domain-containing protein</fullName>
    </submittedName>
</protein>
<feature type="domain" description="PRD" evidence="1">
    <location>
        <begin position="13"/>
        <end position="119"/>
    </location>
</feature>
<dbReference type="GO" id="GO:0006355">
    <property type="term" value="P:regulation of DNA-templated transcription"/>
    <property type="evidence" value="ECO:0007669"/>
    <property type="project" value="InterPro"/>
</dbReference>
<dbReference type="AlphaFoldDB" id="A0A2Y9TXX4"/>
<dbReference type="InterPro" id="IPR036634">
    <property type="entry name" value="PRD_sf"/>
</dbReference>
<dbReference type="Proteomes" id="UP000244908">
    <property type="component" value="Chromosome"/>
</dbReference>
<name>A0A2Y9TXX4_9GAMM</name>
<accession>A0A2Y9TXX4</accession>
<evidence type="ECO:0000313" key="3">
    <source>
        <dbReference type="Proteomes" id="UP000244908"/>
    </source>
</evidence>